<sequence>MSRFSAESPRVLIEKDEIRVGHGAAQKRFAYEWSPDTALAAWASDPQGGVQRGSRWDVVFADVLVRYLVVQWPAGLRGGAEREAYLAHRFREVHGVAAPDWRIVVERSVTAVPAIACAVPAVHVEAVAAWGRERRLRLGSVTGEFLAVYNRVRPALEHPFGALAVQRNGRITLGLWGDARWQALRSQPLGPAGDASLALYLESLAVSAERQGEPGVLYCVGEGPAVPAGWRKVVLDAEGWV</sequence>
<name>A0ABX1Q0M5_9RHOO</name>
<gene>
    <name evidence="1" type="ORF">GPA22_16115</name>
</gene>
<accession>A0ABX1Q0M5</accession>
<reference evidence="1 2" key="1">
    <citation type="submission" date="2019-12" db="EMBL/GenBank/DDBJ databases">
        <title>Comparative genomics gives insights into the taxonomy of the Azoarcus-Aromatoleum group and reveals separate origins of nif in the plant-associated Azoarcus and non-plant-associated Aromatoleum sub-groups.</title>
        <authorList>
            <person name="Lafos M."/>
            <person name="Maluk M."/>
            <person name="Batista M."/>
            <person name="Junghare M."/>
            <person name="Carmona M."/>
            <person name="Faoro H."/>
            <person name="Cruz L.M."/>
            <person name="Battistoni F."/>
            <person name="De Souza E."/>
            <person name="Pedrosa F."/>
            <person name="Chen W.-M."/>
            <person name="Poole P.S."/>
            <person name="Dixon R.A."/>
            <person name="James E.K."/>
        </authorList>
    </citation>
    <scope>NUCLEOTIDE SEQUENCE [LARGE SCALE GENOMIC DNA]</scope>
    <source>
        <strain evidence="1 2">Td21</strain>
    </source>
</reference>
<dbReference type="Proteomes" id="UP000623795">
    <property type="component" value="Unassembled WGS sequence"/>
</dbReference>
<evidence type="ECO:0000313" key="2">
    <source>
        <dbReference type="Proteomes" id="UP000623795"/>
    </source>
</evidence>
<organism evidence="1 2">
    <name type="scientific">Aromatoleum toluvorans</name>
    <dbReference type="NCBI Taxonomy" id="92002"/>
    <lineage>
        <taxon>Bacteria</taxon>
        <taxon>Pseudomonadati</taxon>
        <taxon>Pseudomonadota</taxon>
        <taxon>Betaproteobacteria</taxon>
        <taxon>Rhodocyclales</taxon>
        <taxon>Rhodocyclaceae</taxon>
        <taxon>Aromatoleum</taxon>
    </lineage>
</organism>
<evidence type="ECO:0000313" key="1">
    <source>
        <dbReference type="EMBL" id="NMG45243.1"/>
    </source>
</evidence>
<comment type="caution">
    <text evidence="1">The sequence shown here is derived from an EMBL/GenBank/DDBJ whole genome shotgun (WGS) entry which is preliminary data.</text>
</comment>
<dbReference type="EMBL" id="WTVN01000027">
    <property type="protein sequence ID" value="NMG45243.1"/>
    <property type="molecule type" value="Genomic_DNA"/>
</dbReference>
<proteinExistence type="predicted"/>
<keyword evidence="2" id="KW-1185">Reference proteome</keyword>
<protein>
    <submittedName>
        <fullName evidence="1">Uncharacterized protein</fullName>
    </submittedName>
</protein>
<dbReference type="RefSeq" id="WP_169257085.1">
    <property type="nucleotide sequence ID" value="NZ_WTVN01000027.1"/>
</dbReference>